<dbReference type="PANTHER" id="PTHR37849">
    <property type="entry name" value="YALI0E11605P"/>
    <property type="match status" value="1"/>
</dbReference>
<sequence>MSSAYRRSLLTLQRLAQRQYTTATAHTVVEPAVDAVSKSSSASRFGGAVGGFLAGISVTSGAVYFYLVNQYNNSNELVVRDVLSLARSVRILEEHVRALEQQAGTTQTVVTK</sequence>
<keyword evidence="1" id="KW-1133">Transmembrane helix</keyword>
<evidence type="ECO:0000313" key="5">
    <source>
        <dbReference type="Proteomes" id="UP000094389"/>
    </source>
</evidence>
<accession>A0A1E4S0Y9</accession>
<organism evidence="2 4">
    <name type="scientific">Cyberlindnera jadinii (strain ATCC 18201 / CBS 1600 / BCRC 20928 / JCM 3617 / NBRC 0987 / NRRL Y-1542)</name>
    <name type="common">Torula yeast</name>
    <name type="synonym">Candida utilis</name>
    <dbReference type="NCBI Taxonomy" id="983966"/>
    <lineage>
        <taxon>Eukaryota</taxon>
        <taxon>Fungi</taxon>
        <taxon>Dikarya</taxon>
        <taxon>Ascomycota</taxon>
        <taxon>Saccharomycotina</taxon>
        <taxon>Saccharomycetes</taxon>
        <taxon>Phaffomycetales</taxon>
        <taxon>Phaffomycetaceae</taxon>
        <taxon>Cyberlindnera</taxon>
    </lineage>
</organism>
<dbReference type="OrthoDB" id="5331396at2759"/>
<reference evidence="3 5" key="3">
    <citation type="journal article" date="2016" name="Proc. Natl. Acad. Sci. U.S.A.">
        <title>Comparative genomics of biotechnologically important yeasts.</title>
        <authorList>
            <person name="Riley R."/>
            <person name="Haridas S."/>
            <person name="Wolfe K.H."/>
            <person name="Lopes M.R."/>
            <person name="Hittinger C.T."/>
            <person name="Goeker M."/>
            <person name="Salamov A.A."/>
            <person name="Wisecaver J.H."/>
            <person name="Long T.M."/>
            <person name="Calvey C.H."/>
            <person name="Aerts A.L."/>
            <person name="Barry K.W."/>
            <person name="Choi C."/>
            <person name="Clum A."/>
            <person name="Coughlan A.Y."/>
            <person name="Deshpande S."/>
            <person name="Douglass A.P."/>
            <person name="Hanson S.J."/>
            <person name="Klenk H.-P."/>
            <person name="LaButti K.M."/>
            <person name="Lapidus A."/>
            <person name="Lindquist E.A."/>
            <person name="Lipzen A.M."/>
            <person name="Meier-Kolthoff J.P."/>
            <person name="Ohm R.A."/>
            <person name="Otillar R.P."/>
            <person name="Pangilinan J.L."/>
            <person name="Peng Y."/>
            <person name="Rokas A."/>
            <person name="Rosa C.A."/>
            <person name="Scheuner C."/>
            <person name="Sibirny A.A."/>
            <person name="Slot J.C."/>
            <person name="Stielow J.B."/>
            <person name="Sun H."/>
            <person name="Kurtzman C.P."/>
            <person name="Blackwell M."/>
            <person name="Grigoriev I.V."/>
            <person name="Jeffries T.W."/>
        </authorList>
    </citation>
    <scope>NUCLEOTIDE SEQUENCE [LARGE SCALE GENOMIC DNA]</scope>
    <source>
        <strain evidence="5">ATCC 18201 / CBS 1600 / BCRC 20928 / JCM 3617 / NBRC 0987 / NRRL Y-1542</strain>
        <strain evidence="3">NRRL Y-1542</strain>
    </source>
</reference>
<keyword evidence="1" id="KW-0472">Membrane</keyword>
<evidence type="ECO:0000313" key="4">
    <source>
        <dbReference type="Proteomes" id="UP000038830"/>
    </source>
</evidence>
<reference evidence="2" key="1">
    <citation type="submission" date="2014-12" db="EMBL/GenBank/DDBJ databases">
        <authorList>
            <person name="Jaenicke S."/>
        </authorList>
    </citation>
    <scope>NUCLEOTIDE SEQUENCE [LARGE SCALE GENOMIC DNA]</scope>
    <source>
        <strain evidence="2">CBS1600</strain>
    </source>
</reference>
<accession>A0A0H5BYG7</accession>
<evidence type="ECO:0000256" key="1">
    <source>
        <dbReference type="SAM" id="Phobius"/>
    </source>
</evidence>
<dbReference type="PANTHER" id="PTHR37849:SF1">
    <property type="entry name" value="YALI0E11605P"/>
    <property type="match status" value="1"/>
</dbReference>
<name>A0A0H5BYG7_CYBJN</name>
<evidence type="ECO:0000313" key="2">
    <source>
        <dbReference type="EMBL" id="CEP20237.1"/>
    </source>
</evidence>
<reference evidence="4" key="2">
    <citation type="journal article" date="2015" name="J. Biotechnol.">
        <title>The structure of the Cyberlindnera jadinii genome and its relation to Candida utilis analyzed by the occurrence of single nucleotide polymorphisms.</title>
        <authorList>
            <person name="Rupp O."/>
            <person name="Brinkrolf K."/>
            <person name="Buerth C."/>
            <person name="Kunigo M."/>
            <person name="Schneider J."/>
            <person name="Jaenicke S."/>
            <person name="Goesmann A."/>
            <person name="Puehler A."/>
            <person name="Jaeger K.-E."/>
            <person name="Ernst J.F."/>
        </authorList>
    </citation>
    <scope>NUCLEOTIDE SEQUENCE [LARGE SCALE GENOMIC DNA]</scope>
    <source>
        <strain evidence="4">ATCC 18201 / CBS 1600 / BCRC 20928 / JCM 3617 / NBRC 0987 / NRRL Y-1542</strain>
    </source>
</reference>
<dbReference type="Proteomes" id="UP000094389">
    <property type="component" value="Unassembled WGS sequence"/>
</dbReference>
<proteinExistence type="predicted"/>
<dbReference type="Proteomes" id="UP000038830">
    <property type="component" value="Unassembled WGS sequence"/>
</dbReference>
<dbReference type="AlphaFoldDB" id="A0A0H5BYG7"/>
<dbReference type="RefSeq" id="XP_020070180.1">
    <property type="nucleotide sequence ID" value="XM_020215255.1"/>
</dbReference>
<keyword evidence="1" id="KW-0812">Transmembrane</keyword>
<gene>
    <name evidence="2" type="ORF">BN1211_0031</name>
    <name evidence="3" type="ORF">CYBJADRAFT_168196</name>
</gene>
<dbReference type="EMBL" id="CDQK01000001">
    <property type="protein sequence ID" value="CEP20237.1"/>
    <property type="molecule type" value="Genomic_DNA"/>
</dbReference>
<protein>
    <submittedName>
        <fullName evidence="2">Uncharacterized protein</fullName>
    </submittedName>
</protein>
<evidence type="ECO:0000313" key="3">
    <source>
        <dbReference type="EMBL" id="ODV73141.1"/>
    </source>
</evidence>
<dbReference type="GeneID" id="30989651"/>
<dbReference type="OMA" id="VAKKPMG"/>
<feature type="transmembrane region" description="Helical" evidence="1">
    <location>
        <begin position="45"/>
        <end position="67"/>
    </location>
</feature>
<keyword evidence="5" id="KW-1185">Reference proteome</keyword>
<dbReference type="EMBL" id="KV453932">
    <property type="protein sequence ID" value="ODV73141.1"/>
    <property type="molecule type" value="Genomic_DNA"/>
</dbReference>